<keyword evidence="2" id="KW-1185">Reference proteome</keyword>
<evidence type="ECO:0000313" key="1">
    <source>
        <dbReference type="EMBL" id="QRG06142.1"/>
    </source>
</evidence>
<dbReference type="KEGG" id="xdi:EZH22_24660"/>
<organism evidence="1 2">
    <name type="scientific">Xanthobacter dioxanivorans</name>
    <dbReference type="NCBI Taxonomy" id="2528964"/>
    <lineage>
        <taxon>Bacteria</taxon>
        <taxon>Pseudomonadati</taxon>
        <taxon>Pseudomonadota</taxon>
        <taxon>Alphaproteobacteria</taxon>
        <taxon>Hyphomicrobiales</taxon>
        <taxon>Xanthobacteraceae</taxon>
        <taxon>Xanthobacter</taxon>
    </lineage>
</organism>
<dbReference type="EMBL" id="CP063362">
    <property type="protein sequence ID" value="QRG06142.1"/>
    <property type="molecule type" value="Genomic_DNA"/>
</dbReference>
<gene>
    <name evidence="1" type="ORF">EZH22_24660</name>
</gene>
<accession>A0A974SI74</accession>
<sequence length="92" mass="10432">MTVTEAEKTVHAVKQPISKVIVRYDDYQNQVQGITYVVGENGVTRIEACKKNGEYCDIPYIRVWSGGQCLAEFNQHHLAGVFFAKNNPEQEQ</sequence>
<evidence type="ECO:0000313" key="2">
    <source>
        <dbReference type="Proteomes" id="UP000596427"/>
    </source>
</evidence>
<protein>
    <submittedName>
        <fullName evidence="1">Uncharacterized protein</fullName>
    </submittedName>
</protein>
<dbReference type="AlphaFoldDB" id="A0A974SI74"/>
<dbReference type="Proteomes" id="UP000596427">
    <property type="component" value="Chromosome"/>
</dbReference>
<name>A0A974SI74_9HYPH</name>
<dbReference type="RefSeq" id="WP_203193021.1">
    <property type="nucleotide sequence ID" value="NZ_CP063362.1"/>
</dbReference>
<proteinExistence type="predicted"/>
<reference evidence="1 2" key="1">
    <citation type="submission" date="2020-10" db="EMBL/GenBank/DDBJ databases">
        <title>Degradation of 1,4-Dioxane by Xanthobacter sp. YN2, via a Novel Group-2 Soluble Di-Iron Monooxygenase.</title>
        <authorList>
            <person name="Ma F."/>
            <person name="Wang Y."/>
            <person name="Yang J."/>
            <person name="Guo H."/>
            <person name="Su D."/>
            <person name="Yu L."/>
        </authorList>
    </citation>
    <scope>NUCLEOTIDE SEQUENCE [LARGE SCALE GENOMIC DNA]</scope>
    <source>
        <strain evidence="1 2">YN2</strain>
    </source>
</reference>